<dbReference type="PROSITE" id="PS51005">
    <property type="entry name" value="NAC"/>
    <property type="match status" value="1"/>
</dbReference>
<evidence type="ECO:0000313" key="6">
    <source>
        <dbReference type="EMBL" id="KAL0336493.1"/>
    </source>
</evidence>
<dbReference type="InterPro" id="IPR003441">
    <property type="entry name" value="NAC-dom"/>
</dbReference>
<feature type="domain" description="NAC" evidence="5">
    <location>
        <begin position="13"/>
        <end position="206"/>
    </location>
</feature>
<sequence length="227" mass="26540">MDLIQRLLSDADFPLGFRFHPTDVELLLYYLFPKLKGEDIYSSEVIMDFLDVYQHDPDQLPLGKFRQDFVLGLNFIVVQEPDILCDFDAFDVVLRTSMEDPIDQFKHAREKEAYFFTLEEIKNSQGEGPVRTTPTGYWEAYREDVPIYHDKEIIGFKNKLLFYRGNHPNGTQTDWKMTEYVCNPSSIVSTSTTTVESYVVCKVRQKMKEEEDEPLLEEENSFIEGNT</sequence>
<dbReference type="EMBL" id="JACGWJ010000021">
    <property type="protein sequence ID" value="KAL0336493.1"/>
    <property type="molecule type" value="Genomic_DNA"/>
</dbReference>
<gene>
    <name evidence="6" type="ORF">Sradi_4861200</name>
</gene>
<dbReference type="GO" id="GO:0006355">
    <property type="term" value="P:regulation of DNA-templated transcription"/>
    <property type="evidence" value="ECO:0007669"/>
    <property type="project" value="InterPro"/>
</dbReference>
<dbReference type="Gene3D" id="2.170.150.80">
    <property type="entry name" value="NAC domain"/>
    <property type="match status" value="1"/>
</dbReference>
<organism evidence="6">
    <name type="scientific">Sesamum radiatum</name>
    <name type="common">Black benniseed</name>
    <dbReference type="NCBI Taxonomy" id="300843"/>
    <lineage>
        <taxon>Eukaryota</taxon>
        <taxon>Viridiplantae</taxon>
        <taxon>Streptophyta</taxon>
        <taxon>Embryophyta</taxon>
        <taxon>Tracheophyta</taxon>
        <taxon>Spermatophyta</taxon>
        <taxon>Magnoliopsida</taxon>
        <taxon>eudicotyledons</taxon>
        <taxon>Gunneridae</taxon>
        <taxon>Pentapetalae</taxon>
        <taxon>asterids</taxon>
        <taxon>lamiids</taxon>
        <taxon>Lamiales</taxon>
        <taxon>Pedaliaceae</taxon>
        <taxon>Sesamum</taxon>
    </lineage>
</organism>
<evidence type="ECO:0000259" key="5">
    <source>
        <dbReference type="PROSITE" id="PS51005"/>
    </source>
</evidence>
<dbReference type="GO" id="GO:0003677">
    <property type="term" value="F:DNA binding"/>
    <property type="evidence" value="ECO:0007669"/>
    <property type="project" value="UniProtKB-KW"/>
</dbReference>
<reference evidence="6" key="1">
    <citation type="submission" date="2020-06" db="EMBL/GenBank/DDBJ databases">
        <authorList>
            <person name="Li T."/>
            <person name="Hu X."/>
            <person name="Zhang T."/>
            <person name="Song X."/>
            <person name="Zhang H."/>
            <person name="Dai N."/>
            <person name="Sheng W."/>
            <person name="Hou X."/>
            <person name="Wei L."/>
        </authorList>
    </citation>
    <scope>NUCLEOTIDE SEQUENCE</scope>
    <source>
        <strain evidence="6">G02</strain>
        <tissue evidence="6">Leaf</tissue>
    </source>
</reference>
<keyword evidence="1" id="KW-0805">Transcription regulation</keyword>
<keyword evidence="2" id="KW-0238">DNA-binding</keyword>
<evidence type="ECO:0000256" key="3">
    <source>
        <dbReference type="ARBA" id="ARBA00023163"/>
    </source>
</evidence>
<name>A0AAW2N0E8_SESRA</name>
<dbReference type="InterPro" id="IPR036093">
    <property type="entry name" value="NAC_dom_sf"/>
</dbReference>
<dbReference type="PANTHER" id="PTHR31719">
    <property type="entry name" value="NAC TRANSCRIPTION FACTOR 56"/>
    <property type="match status" value="1"/>
</dbReference>
<keyword evidence="3" id="KW-0804">Transcription</keyword>
<comment type="caution">
    <text evidence="6">The sequence shown here is derived from an EMBL/GenBank/DDBJ whole genome shotgun (WGS) entry which is preliminary data.</text>
</comment>
<evidence type="ECO:0000256" key="4">
    <source>
        <dbReference type="ARBA" id="ARBA00023242"/>
    </source>
</evidence>
<keyword evidence="4" id="KW-0539">Nucleus</keyword>
<protein>
    <submittedName>
        <fullName evidence="6">NAC domain-containing protein 67</fullName>
    </submittedName>
</protein>
<evidence type="ECO:0000256" key="2">
    <source>
        <dbReference type="ARBA" id="ARBA00023125"/>
    </source>
</evidence>
<dbReference type="Pfam" id="PF02365">
    <property type="entry name" value="NAM"/>
    <property type="match status" value="2"/>
</dbReference>
<proteinExistence type="predicted"/>
<dbReference type="SUPFAM" id="SSF101941">
    <property type="entry name" value="NAC domain"/>
    <property type="match status" value="2"/>
</dbReference>
<dbReference type="AlphaFoldDB" id="A0AAW2N0E8"/>
<reference evidence="6" key="2">
    <citation type="journal article" date="2024" name="Plant">
        <title>Genomic evolution and insights into agronomic trait innovations of Sesamum species.</title>
        <authorList>
            <person name="Miao H."/>
            <person name="Wang L."/>
            <person name="Qu L."/>
            <person name="Liu H."/>
            <person name="Sun Y."/>
            <person name="Le M."/>
            <person name="Wang Q."/>
            <person name="Wei S."/>
            <person name="Zheng Y."/>
            <person name="Lin W."/>
            <person name="Duan Y."/>
            <person name="Cao H."/>
            <person name="Xiong S."/>
            <person name="Wang X."/>
            <person name="Wei L."/>
            <person name="Li C."/>
            <person name="Ma Q."/>
            <person name="Ju M."/>
            <person name="Zhao R."/>
            <person name="Li G."/>
            <person name="Mu C."/>
            <person name="Tian Q."/>
            <person name="Mei H."/>
            <person name="Zhang T."/>
            <person name="Gao T."/>
            <person name="Zhang H."/>
        </authorList>
    </citation>
    <scope>NUCLEOTIDE SEQUENCE</scope>
    <source>
        <strain evidence="6">G02</strain>
    </source>
</reference>
<accession>A0AAW2N0E8</accession>
<dbReference type="PANTHER" id="PTHR31719:SF94">
    <property type="entry name" value="PROTEIN ATAF2"/>
    <property type="match status" value="1"/>
</dbReference>
<evidence type="ECO:0000256" key="1">
    <source>
        <dbReference type="ARBA" id="ARBA00023015"/>
    </source>
</evidence>